<dbReference type="EMBL" id="KB909820">
    <property type="protein sequence ID" value="EOB11753.1"/>
    <property type="molecule type" value="Genomic_DNA"/>
</dbReference>
<name>R0MG70_NOSB1</name>
<gene>
    <name evidence="3" type="ORF">NBO_913g0001</name>
</gene>
<feature type="transmembrane region" description="Helical" evidence="2">
    <location>
        <begin position="152"/>
        <end position="173"/>
    </location>
</feature>
<keyword evidence="2" id="KW-0812">Transmembrane</keyword>
<evidence type="ECO:0000256" key="2">
    <source>
        <dbReference type="SAM" id="Phobius"/>
    </source>
</evidence>
<dbReference type="Proteomes" id="UP000016927">
    <property type="component" value="Unassembled WGS sequence"/>
</dbReference>
<accession>R0MG70</accession>
<proteinExistence type="predicted"/>
<sequence>MNPQFMTFTRLRRKCIDEESSSNNVEENVENVEVEEPSGENEENVASEENEASGENETLGEQSEDISSSSEDVKKVKRSKPKLKPVIKKKVVDQDNLHVENLTVKKYSTYKLGNIKNRSMKVFTKDIDIYNMKYRKYLFGIQNALRKRSVNLLFFLLCLLSLILGFIILILLFTNI</sequence>
<evidence type="ECO:0000313" key="4">
    <source>
        <dbReference type="Proteomes" id="UP000016927"/>
    </source>
</evidence>
<dbReference type="VEuPathDB" id="MicrosporidiaDB:NBO_913g0001"/>
<feature type="compositionally biased region" description="Acidic residues" evidence="1">
    <location>
        <begin position="27"/>
        <end position="54"/>
    </location>
</feature>
<keyword evidence="4" id="KW-1185">Reference proteome</keyword>
<feature type="region of interest" description="Disordered" evidence="1">
    <location>
        <begin position="15"/>
        <end position="81"/>
    </location>
</feature>
<keyword evidence="2" id="KW-1133">Transmembrane helix</keyword>
<dbReference type="OrthoDB" id="49520at2759"/>
<protein>
    <submittedName>
        <fullName evidence="3">Uncharacterized protein</fullName>
    </submittedName>
</protein>
<organism evidence="3 4">
    <name type="scientific">Nosema bombycis (strain CQ1 / CVCC 102059)</name>
    <name type="common">Microsporidian parasite</name>
    <name type="synonym">Pebrine of silkworm</name>
    <dbReference type="NCBI Taxonomy" id="578461"/>
    <lineage>
        <taxon>Eukaryota</taxon>
        <taxon>Fungi</taxon>
        <taxon>Fungi incertae sedis</taxon>
        <taxon>Microsporidia</taxon>
        <taxon>Nosematidae</taxon>
        <taxon>Nosema</taxon>
    </lineage>
</organism>
<dbReference type="HOGENOM" id="CLU_1525618_0_0_1"/>
<dbReference type="AlphaFoldDB" id="R0MG70"/>
<reference evidence="3 4" key="1">
    <citation type="journal article" date="2013" name="BMC Genomics">
        <title>Comparative genomics of parasitic silkworm microsporidia reveal an association between genome expansion and host adaptation.</title>
        <authorList>
            <person name="Pan G."/>
            <person name="Xu J."/>
            <person name="Li T."/>
            <person name="Xia Q."/>
            <person name="Liu S.L."/>
            <person name="Zhang G."/>
            <person name="Li S."/>
            <person name="Li C."/>
            <person name="Liu H."/>
            <person name="Yang L."/>
            <person name="Liu T."/>
            <person name="Zhang X."/>
            <person name="Wu Z."/>
            <person name="Fan W."/>
            <person name="Dang X."/>
            <person name="Xiang H."/>
            <person name="Tao M."/>
            <person name="Li Y."/>
            <person name="Hu J."/>
            <person name="Li Z."/>
            <person name="Lin L."/>
            <person name="Luo J."/>
            <person name="Geng L."/>
            <person name="Wang L."/>
            <person name="Long M."/>
            <person name="Wan Y."/>
            <person name="He N."/>
            <person name="Zhang Z."/>
            <person name="Lu C."/>
            <person name="Keeling P.J."/>
            <person name="Wang J."/>
            <person name="Xiang Z."/>
            <person name="Zhou Z."/>
        </authorList>
    </citation>
    <scope>NUCLEOTIDE SEQUENCE [LARGE SCALE GENOMIC DNA]</scope>
    <source>
        <strain evidence="4">CQ1 / CVCC 102059</strain>
    </source>
</reference>
<evidence type="ECO:0000256" key="1">
    <source>
        <dbReference type="SAM" id="MobiDB-lite"/>
    </source>
</evidence>
<keyword evidence="2" id="KW-0472">Membrane</keyword>
<evidence type="ECO:0000313" key="3">
    <source>
        <dbReference type="EMBL" id="EOB11753.1"/>
    </source>
</evidence>